<dbReference type="FunFam" id="2.10.25.10:FF:000036">
    <property type="entry name" value="Integrin beta"/>
    <property type="match status" value="1"/>
</dbReference>
<feature type="domain" description="Integrin beta subunit tail" evidence="26">
    <location>
        <begin position="627"/>
        <end position="709"/>
    </location>
</feature>
<dbReference type="GO" id="GO:0007160">
    <property type="term" value="P:cell-matrix adhesion"/>
    <property type="evidence" value="ECO:0007669"/>
    <property type="project" value="TreeGrafter"/>
</dbReference>
<keyword evidence="13 21" id="KW-1133">Transmembrane helix</keyword>
<keyword evidence="9" id="KW-0677">Repeat</keyword>
<dbReference type="PROSITE" id="PS51257">
    <property type="entry name" value="PROKAR_LIPOPROTEIN"/>
    <property type="match status" value="1"/>
</dbReference>
<dbReference type="GeneTree" id="ENSGT01150000286919"/>
<dbReference type="GO" id="GO:0008305">
    <property type="term" value="C:integrin complex"/>
    <property type="evidence" value="ECO:0007669"/>
    <property type="project" value="TreeGrafter"/>
</dbReference>
<evidence type="ECO:0000256" key="13">
    <source>
        <dbReference type="ARBA" id="ARBA00022989"/>
    </source>
</evidence>
<dbReference type="SUPFAM" id="SSF53300">
    <property type="entry name" value="vWA-like"/>
    <property type="match status" value="1"/>
</dbReference>
<dbReference type="Gene3D" id="4.10.1240.30">
    <property type="match status" value="1"/>
</dbReference>
<evidence type="ECO:0000259" key="24">
    <source>
        <dbReference type="SMART" id="SM00423"/>
    </source>
</evidence>
<dbReference type="SUPFAM" id="SSF57196">
    <property type="entry name" value="EGF/Laminin"/>
    <property type="match status" value="2"/>
</dbReference>
<dbReference type="PANTHER" id="PTHR10082:SF25">
    <property type="entry name" value="INTEGRIN BETA-3"/>
    <property type="match status" value="1"/>
</dbReference>
<dbReference type="SMART" id="SM00187">
    <property type="entry name" value="INB"/>
    <property type="match status" value="1"/>
</dbReference>
<feature type="region of interest" description="Disordered" evidence="20">
    <location>
        <begin position="761"/>
        <end position="781"/>
    </location>
</feature>
<feature type="disulfide bond" evidence="18">
    <location>
        <begin position="197"/>
        <end position="204"/>
    </location>
</feature>
<feature type="signal peptide" evidence="22">
    <location>
        <begin position="1"/>
        <end position="21"/>
    </location>
</feature>
<dbReference type="Proteomes" id="UP000261540">
    <property type="component" value="Unplaced"/>
</dbReference>
<evidence type="ECO:0000256" key="21">
    <source>
        <dbReference type="SAM" id="Phobius"/>
    </source>
</evidence>
<dbReference type="GO" id="GO:0009986">
    <property type="term" value="C:cell surface"/>
    <property type="evidence" value="ECO:0007669"/>
    <property type="project" value="TreeGrafter"/>
</dbReference>
<feature type="disulfide bond" evidence="18">
    <location>
        <begin position="394"/>
        <end position="405"/>
    </location>
</feature>
<feature type="disulfide bond" evidence="18">
    <location>
        <begin position="46"/>
        <end position="61"/>
    </location>
</feature>
<keyword evidence="11" id="KW-0460">Magnesium</keyword>
<evidence type="ECO:0000259" key="23">
    <source>
        <dbReference type="SMART" id="SM00187"/>
    </source>
</evidence>
<evidence type="ECO:0000256" key="19">
    <source>
        <dbReference type="RuleBase" id="RU000633"/>
    </source>
</evidence>
<keyword evidence="7" id="KW-0479">Metal-binding</keyword>
<evidence type="ECO:0000256" key="16">
    <source>
        <dbReference type="ARBA" id="ARBA00023157"/>
    </source>
</evidence>
<feature type="disulfide bond" evidence="18">
    <location>
        <begin position="627"/>
        <end position="636"/>
    </location>
</feature>
<keyword evidence="5" id="KW-0597">Phosphoprotein</keyword>
<keyword evidence="16 18" id="KW-1015">Disulfide bond</keyword>
<dbReference type="PROSITE" id="PS52047">
    <property type="entry name" value="I_EGF_2"/>
    <property type="match status" value="2"/>
</dbReference>
<dbReference type="GO" id="GO:0046872">
    <property type="term" value="F:metal ion binding"/>
    <property type="evidence" value="ECO:0007669"/>
    <property type="project" value="UniProtKB-KW"/>
</dbReference>
<dbReference type="SMART" id="SM00423">
    <property type="entry name" value="PSI"/>
    <property type="match status" value="1"/>
</dbReference>
<dbReference type="Gene3D" id="3.30.1680.10">
    <property type="entry name" value="ligand-binding face of the semaphorins, domain 2"/>
    <property type="match status" value="1"/>
</dbReference>
<dbReference type="PROSITE" id="PS00243">
    <property type="entry name" value="I_EGF_1"/>
    <property type="match status" value="1"/>
</dbReference>
<dbReference type="FunFam" id="4.10.1240.30:FF:000001">
    <property type="entry name" value="Integrin beta"/>
    <property type="match status" value="1"/>
</dbReference>
<evidence type="ECO:0000256" key="3">
    <source>
        <dbReference type="ARBA" id="ARBA00022475"/>
    </source>
</evidence>
<feature type="disulfide bond" evidence="18">
    <location>
        <begin position="620"/>
        <end position="623"/>
    </location>
</feature>
<dbReference type="Gene3D" id="1.20.5.100">
    <property type="entry name" value="Cytochrome c1, transmembrane anchor, C-terminal"/>
    <property type="match status" value="1"/>
</dbReference>
<reference evidence="27" key="2">
    <citation type="submission" date="2025-09" db="UniProtKB">
        <authorList>
            <consortium name="Ensembl"/>
        </authorList>
    </citation>
    <scope>IDENTIFICATION</scope>
</reference>
<feature type="disulfide bond" evidence="18">
    <location>
        <begin position="654"/>
        <end position="681"/>
    </location>
</feature>
<dbReference type="SMART" id="SM01242">
    <property type="entry name" value="Integrin_B_tail"/>
    <property type="match status" value="1"/>
</dbReference>
<proteinExistence type="inferred from homology"/>
<dbReference type="InterPro" id="IPR013111">
    <property type="entry name" value="EGF_extracell"/>
</dbReference>
<dbReference type="Pfam" id="PF07974">
    <property type="entry name" value="EGF_2"/>
    <property type="match status" value="1"/>
</dbReference>
<evidence type="ECO:0000256" key="15">
    <source>
        <dbReference type="ARBA" id="ARBA00023136"/>
    </source>
</evidence>
<feature type="disulfide bond" evidence="18">
    <location>
        <begin position="476"/>
        <end position="514"/>
    </location>
</feature>
<evidence type="ECO:0000256" key="4">
    <source>
        <dbReference type="ARBA" id="ARBA00022536"/>
    </source>
</evidence>
<dbReference type="Pfam" id="PF23106">
    <property type="entry name" value="EGF_Teneurin"/>
    <property type="match status" value="1"/>
</dbReference>
<evidence type="ECO:0000256" key="11">
    <source>
        <dbReference type="ARBA" id="ARBA00022842"/>
    </source>
</evidence>
<dbReference type="InterPro" id="IPR002369">
    <property type="entry name" value="Integrin_bsu_VWA"/>
</dbReference>
<dbReference type="GO" id="GO:0016477">
    <property type="term" value="P:cell migration"/>
    <property type="evidence" value="ECO:0007669"/>
    <property type="project" value="TreeGrafter"/>
</dbReference>
<evidence type="ECO:0000256" key="5">
    <source>
        <dbReference type="ARBA" id="ARBA00022553"/>
    </source>
</evidence>
<feature type="disulfide bond" evidence="18">
    <location>
        <begin position="25"/>
        <end position="454"/>
    </location>
</feature>
<dbReference type="InterPro" id="IPR033760">
    <property type="entry name" value="Integrin_beta_N"/>
</dbReference>
<accession>A0A3B3QDB8</accession>
<dbReference type="GO" id="GO:0033627">
    <property type="term" value="P:cell adhesion mediated by integrin"/>
    <property type="evidence" value="ECO:0007669"/>
    <property type="project" value="TreeGrafter"/>
</dbReference>
<dbReference type="Pfam" id="PF00362">
    <property type="entry name" value="Integrin_beta"/>
    <property type="match status" value="1"/>
</dbReference>
<dbReference type="InterPro" id="IPR036349">
    <property type="entry name" value="Integrin_bsu_tail_dom_sf"/>
</dbReference>
<evidence type="ECO:0000256" key="17">
    <source>
        <dbReference type="ARBA" id="ARBA00023180"/>
    </source>
</evidence>
<dbReference type="InterPro" id="IPR016201">
    <property type="entry name" value="PSI"/>
</dbReference>
<feature type="disulfide bond" evidence="18">
    <location>
        <begin position="607"/>
        <end position="617"/>
    </location>
</feature>
<keyword evidence="4" id="KW-0245">EGF-like domain</keyword>
<reference evidence="27" key="1">
    <citation type="submission" date="2025-08" db="UniProtKB">
        <authorList>
            <consortium name="Ensembl"/>
        </authorList>
    </citation>
    <scope>IDENTIFICATION</scope>
</reference>
<feature type="domain" description="PSI" evidence="24">
    <location>
        <begin position="24"/>
        <end position="73"/>
    </location>
</feature>
<evidence type="ECO:0000313" key="28">
    <source>
        <dbReference type="Proteomes" id="UP000261540"/>
    </source>
</evidence>
<dbReference type="SUPFAM" id="SSF69687">
    <property type="entry name" value="Integrin beta tail domain"/>
    <property type="match status" value="1"/>
</dbReference>
<feature type="domain" description="Integrin beta subunit cytoplasmic" evidence="25">
    <location>
        <begin position="733"/>
        <end position="762"/>
    </location>
</feature>
<keyword evidence="12 19" id="KW-0130">Cell adhesion</keyword>
<dbReference type="SUPFAM" id="SSF103575">
    <property type="entry name" value="Plexin repeat"/>
    <property type="match status" value="1"/>
</dbReference>
<feature type="compositionally biased region" description="Polar residues" evidence="20">
    <location>
        <begin position="770"/>
        <end position="781"/>
    </location>
</feature>
<keyword evidence="28" id="KW-1185">Reference proteome</keyword>
<feature type="disulfide bond" evidence="18">
    <location>
        <begin position="600"/>
        <end position="605"/>
    </location>
</feature>
<dbReference type="GO" id="GO:0005178">
    <property type="term" value="F:integrin binding"/>
    <property type="evidence" value="ECO:0007669"/>
    <property type="project" value="TreeGrafter"/>
</dbReference>
<feature type="disulfide bond" evidence="18">
    <location>
        <begin position="563"/>
        <end position="594"/>
    </location>
</feature>
<dbReference type="Ensembl" id="ENSPKIT00000027567.1">
    <property type="protein sequence ID" value="ENSPKIP00000003605.1"/>
    <property type="gene ID" value="ENSPKIG00000021012.1"/>
</dbReference>
<evidence type="ECO:0000256" key="20">
    <source>
        <dbReference type="SAM" id="MobiDB-lite"/>
    </source>
</evidence>
<organism evidence="27 28">
    <name type="scientific">Paramormyrops kingsleyae</name>
    <dbReference type="NCBI Taxonomy" id="1676925"/>
    <lineage>
        <taxon>Eukaryota</taxon>
        <taxon>Metazoa</taxon>
        <taxon>Chordata</taxon>
        <taxon>Craniata</taxon>
        <taxon>Vertebrata</taxon>
        <taxon>Euteleostomi</taxon>
        <taxon>Actinopterygii</taxon>
        <taxon>Neopterygii</taxon>
        <taxon>Teleostei</taxon>
        <taxon>Osteoglossocephala</taxon>
        <taxon>Osteoglossomorpha</taxon>
        <taxon>Osteoglossiformes</taxon>
        <taxon>Mormyridae</taxon>
        <taxon>Paramormyrops</taxon>
    </lineage>
</organism>
<feature type="disulfide bond" evidence="18">
    <location>
        <begin position="520"/>
        <end position="525"/>
    </location>
</feature>
<dbReference type="InterPro" id="IPR012896">
    <property type="entry name" value="Integrin_bsu_tail"/>
</dbReference>
<dbReference type="Gene3D" id="2.10.25.10">
    <property type="entry name" value="Laminin"/>
    <property type="match status" value="4"/>
</dbReference>
<feature type="disulfide bond" evidence="18">
    <location>
        <begin position="561"/>
        <end position="566"/>
    </location>
</feature>
<dbReference type="Pfam" id="PF08725">
    <property type="entry name" value="Integrin_b_cyt"/>
    <property type="match status" value="1"/>
</dbReference>
<evidence type="ECO:0000256" key="10">
    <source>
        <dbReference type="ARBA" id="ARBA00022837"/>
    </source>
</evidence>
<feature type="disulfide bond" evidence="18">
    <location>
        <begin position="252"/>
        <end position="293"/>
    </location>
</feature>
<feature type="domain" description="Integrin beta subunit VWA" evidence="23">
    <location>
        <begin position="32"/>
        <end position="454"/>
    </location>
</feature>
<dbReference type="GO" id="GO:0005925">
    <property type="term" value="C:focal adhesion"/>
    <property type="evidence" value="ECO:0007669"/>
    <property type="project" value="TreeGrafter"/>
</dbReference>
<dbReference type="Pfam" id="PF23105">
    <property type="entry name" value="EGF_integrin"/>
    <property type="match status" value="1"/>
</dbReference>
<dbReference type="InterPro" id="IPR057243">
    <property type="entry name" value="Integrin_I-EGF_CS"/>
</dbReference>
<dbReference type="AlphaFoldDB" id="A0A3B3QDB8"/>
<dbReference type="Gene3D" id="2.60.40.1510">
    <property type="entry name" value="ntegrin, alpha v. Chain A, domain 3"/>
    <property type="match status" value="1"/>
</dbReference>
<feature type="disulfide bond" evidence="18">
    <location>
        <begin position="33"/>
        <end position="43"/>
    </location>
</feature>
<evidence type="ECO:0000256" key="14">
    <source>
        <dbReference type="ARBA" id="ARBA00023037"/>
    </source>
</evidence>
<feature type="disulfide bond" evidence="18">
    <location>
        <begin position="36"/>
        <end position="72"/>
    </location>
</feature>
<dbReference type="InterPro" id="IPR032695">
    <property type="entry name" value="Integrin_dom_sf"/>
</dbReference>
<dbReference type="Gene3D" id="3.40.50.410">
    <property type="entry name" value="von Willebrand factor, type A domain"/>
    <property type="match status" value="1"/>
</dbReference>
<dbReference type="STRING" id="1676925.ENSPKIP00000003605"/>
<keyword evidence="10" id="KW-0106">Calcium</keyword>
<dbReference type="InterPro" id="IPR040622">
    <property type="entry name" value="EGF_integrin_1"/>
</dbReference>
<dbReference type="SUPFAM" id="SSF69179">
    <property type="entry name" value="Integrin domains"/>
    <property type="match status" value="1"/>
</dbReference>
<dbReference type="GO" id="GO:0070051">
    <property type="term" value="F:fibrinogen binding"/>
    <property type="evidence" value="ECO:0007669"/>
    <property type="project" value="TreeGrafter"/>
</dbReference>
<dbReference type="Pfam" id="PF17205">
    <property type="entry name" value="PSI_integrin"/>
    <property type="match status" value="1"/>
</dbReference>
<keyword evidence="3" id="KW-1003">Cell membrane</keyword>
<dbReference type="Pfam" id="PF07965">
    <property type="entry name" value="Integrin_B_tail"/>
    <property type="match status" value="1"/>
</dbReference>
<feature type="disulfide bond" evidence="18">
    <location>
        <begin position="602"/>
        <end position="650"/>
    </location>
</feature>
<sequence length="811" mass="89613">MRSLILQLWSIVLFAGCRVMASNICTSRGGSTCKQCLATHPSCAWCFQEDFGRQPSSIPRCDLREKLLAAGCAKGNMEFPVSDLVYEENKPLSSRITTNVIQMQPQKIRVTLRPDDSKRFTVTVRQVEDYPVDLYYLMDLSYSMIDDLSSLYVLGDELARSMGQITSNLQMGFGAFVDKPMSPYMYLTPPQALKNPCYSMGRTCLPQFGYKHVLPLTDQVQRFAEEVKKQDVSRNRDAPEGGFDAIIQATVCKDQIGWRPEASHLLVFTTDDKTHSAMDGRLAGLVQPNDGKCHLGLNNEYNMSTILDYPSVAMLVEKLSENNINLILAVTKRVVDHYQNYSNLIPGSVVGRLSDDSSNIIDLVKNAYMRIRSKVELELQGLPEELAISFNASCTNGQFPGLKSCAGLTVGDTVSFSVELQARGCPAEKTKTFTLKPIGFRDALQVAVNFECDCGCQKLAQPDSPVCSQGNGTYECGVCQCLPGRLGPHCECAQDQYKATSQDDCSAKPGEPVCSGRGDCMCGQCSCYSRGYGNIYGQYCQCDDVSCPLYKGKLCSGNGACDCGRCLCNQGWTGENCNCSMLTDNCMSNTGLLCSGYGQCVCGTCQCTQPGAYGSTCERCPTCPDACTLKKECVECKNFKRGSFYDDSSCSHICRDDLELVEELTFQKNSVNCSYKDEYACVVHFQYGDVNGISILSVIKDLECAEGPNILVVLALVAGAIFLLGLVLLLIWKLLITIHDRREFKKFEEERAKAKWDTVRHRTARADTGQRATSGSSSTDTLQNQTCTFIVSFDIYRINDMCWVKRKGLYI</sequence>
<feature type="disulfide bond" evidence="18">
    <location>
        <begin position="522"/>
        <end position="555"/>
    </location>
</feature>
<keyword evidence="15 21" id="KW-0472">Membrane</keyword>
<dbReference type="GO" id="GO:0001968">
    <property type="term" value="F:fibronectin binding"/>
    <property type="evidence" value="ECO:0007669"/>
    <property type="project" value="TreeGrafter"/>
</dbReference>
<feature type="disulfide bond" evidence="18">
    <location>
        <begin position="452"/>
        <end position="456"/>
    </location>
</feature>
<evidence type="ECO:0000256" key="12">
    <source>
        <dbReference type="ARBA" id="ARBA00022889"/>
    </source>
</evidence>
<feature type="disulfide bond" evidence="18">
    <location>
        <begin position="542"/>
        <end position="547"/>
    </location>
</feature>
<keyword evidence="17" id="KW-0325">Glycoprotein</keyword>
<dbReference type="GO" id="GO:0045202">
    <property type="term" value="C:synapse"/>
    <property type="evidence" value="ECO:0007669"/>
    <property type="project" value="TreeGrafter"/>
</dbReference>
<dbReference type="InterPro" id="IPR015812">
    <property type="entry name" value="Integrin_bsu"/>
</dbReference>
<dbReference type="Pfam" id="PF18372">
    <property type="entry name" value="I-EGF_1"/>
    <property type="match status" value="1"/>
</dbReference>
<evidence type="ECO:0000259" key="26">
    <source>
        <dbReference type="SMART" id="SM01242"/>
    </source>
</evidence>
<evidence type="ECO:0000256" key="8">
    <source>
        <dbReference type="ARBA" id="ARBA00022729"/>
    </source>
</evidence>
<protein>
    <recommendedName>
        <fullName evidence="19">Integrin beta</fullName>
    </recommendedName>
</protein>
<evidence type="ECO:0000256" key="9">
    <source>
        <dbReference type="ARBA" id="ARBA00022737"/>
    </source>
</evidence>
<dbReference type="FunFam" id="3.30.1680.10:FF:000002">
    <property type="entry name" value="Integrin beta"/>
    <property type="match status" value="1"/>
</dbReference>
<evidence type="ECO:0000256" key="7">
    <source>
        <dbReference type="ARBA" id="ARBA00022723"/>
    </source>
</evidence>
<evidence type="ECO:0000256" key="2">
    <source>
        <dbReference type="ARBA" id="ARBA00007449"/>
    </source>
</evidence>
<dbReference type="InterPro" id="IPR036465">
    <property type="entry name" value="vWFA_dom_sf"/>
</dbReference>
<dbReference type="GO" id="GO:0007229">
    <property type="term" value="P:integrin-mediated signaling pathway"/>
    <property type="evidence" value="ECO:0007669"/>
    <property type="project" value="UniProtKB-KW"/>
</dbReference>
<keyword evidence="6 19" id="KW-0812">Transmembrane</keyword>
<dbReference type="PIRSF" id="PIRSF002512">
    <property type="entry name" value="Integrin_B"/>
    <property type="match status" value="1"/>
</dbReference>
<feature type="disulfide bond" evidence="18">
    <location>
        <begin position="568"/>
        <end position="577"/>
    </location>
</feature>
<feature type="disulfide bond" evidence="18">
    <location>
        <begin position="467"/>
        <end position="479"/>
    </location>
</feature>
<comment type="similarity">
    <text evidence="2 19">Belongs to the integrin beta chain family.</text>
</comment>
<evidence type="ECO:0000256" key="18">
    <source>
        <dbReference type="PIRSR" id="PIRSR002512-1"/>
    </source>
</evidence>
<dbReference type="PRINTS" id="PR01186">
    <property type="entry name" value="INTEGRINB"/>
</dbReference>
<dbReference type="InterPro" id="IPR057073">
    <property type="entry name" value="EGF_integrin_2"/>
</dbReference>
<dbReference type="FunFam" id="2.10.25.10:FF:000075">
    <property type="entry name" value="Integrin beta"/>
    <property type="match status" value="1"/>
</dbReference>
<dbReference type="GO" id="GO:0070527">
    <property type="term" value="P:platelet aggregation"/>
    <property type="evidence" value="ECO:0007669"/>
    <property type="project" value="TreeGrafter"/>
</dbReference>
<dbReference type="SMART" id="SM01241">
    <property type="entry name" value="Integrin_b_cyt"/>
    <property type="match status" value="1"/>
</dbReference>
<dbReference type="PANTHER" id="PTHR10082">
    <property type="entry name" value="INTEGRIN BETA SUBUNIT"/>
    <property type="match status" value="1"/>
</dbReference>
<evidence type="ECO:0000259" key="25">
    <source>
        <dbReference type="SMART" id="SM01241"/>
    </source>
</evidence>
<dbReference type="InterPro" id="IPR014836">
    <property type="entry name" value="Integrin_bsu_cyt_dom"/>
</dbReference>
<dbReference type="FunFam" id="3.40.50.410:FF:000002">
    <property type="entry name" value="Integrin beta"/>
    <property type="match status" value="1"/>
</dbReference>
<feature type="disulfide bond" evidence="18">
    <location>
        <begin position="481"/>
        <end position="490"/>
    </location>
</feature>
<keyword evidence="8 22" id="KW-0732">Signal</keyword>
<feature type="disulfide bond" evidence="18">
    <location>
        <begin position="425"/>
        <end position="673"/>
    </location>
</feature>
<feature type="chain" id="PRO_5017344318" description="Integrin beta" evidence="22">
    <location>
        <begin position="22"/>
        <end position="811"/>
    </location>
</feature>
<feature type="transmembrane region" description="Helical" evidence="21">
    <location>
        <begin position="710"/>
        <end position="736"/>
    </location>
</feature>
<evidence type="ECO:0000256" key="1">
    <source>
        <dbReference type="ARBA" id="ARBA00004251"/>
    </source>
</evidence>
<keyword evidence="14 19" id="KW-0401">Integrin</keyword>
<evidence type="ECO:0000313" key="27">
    <source>
        <dbReference type="Ensembl" id="ENSPKIP00000003605.1"/>
    </source>
</evidence>
<comment type="subcellular location">
    <subcellularLocation>
        <location evidence="1 19">Cell membrane</location>
        <topology evidence="1 19">Single-pass type I membrane protein</topology>
    </subcellularLocation>
</comment>
<evidence type="ECO:0000256" key="22">
    <source>
        <dbReference type="SAM" id="SignalP"/>
    </source>
</evidence>
<feature type="disulfide bond" evidence="18">
    <location>
        <begin position="527"/>
        <end position="540"/>
    </location>
</feature>
<feature type="disulfide bond" evidence="18">
    <location>
        <begin position="579"/>
        <end position="586"/>
    </location>
</feature>
<feature type="disulfide bond" evidence="18">
    <location>
        <begin position="633"/>
        <end position="704"/>
    </location>
</feature>
<evidence type="ECO:0000256" key="6">
    <source>
        <dbReference type="ARBA" id="ARBA00022692"/>
    </source>
</evidence>
<name>A0A3B3QDB8_9TELE</name>